<dbReference type="OrthoDB" id="10255118at2759"/>
<evidence type="ECO:0000256" key="2">
    <source>
        <dbReference type="ARBA" id="ARBA00004496"/>
    </source>
</evidence>
<keyword evidence="5 12" id="KW-0963">Cytoplasm</keyword>
<evidence type="ECO:0000256" key="4">
    <source>
        <dbReference type="ARBA" id="ARBA00009352"/>
    </source>
</evidence>
<keyword evidence="8 12" id="KW-0733">Signal recognition particle</keyword>
<dbReference type="Proteomes" id="UP000636709">
    <property type="component" value="Unassembled WGS sequence"/>
</dbReference>
<dbReference type="PANTHER" id="PTHR12860">
    <property type="entry name" value="SIGNAL RECOGNITION PARTICLE 68 KDA PROTEIN"/>
    <property type="match status" value="1"/>
</dbReference>
<dbReference type="GO" id="GO:0005829">
    <property type="term" value="C:cytosol"/>
    <property type="evidence" value="ECO:0007669"/>
    <property type="project" value="UniProtKB-ARBA"/>
</dbReference>
<dbReference type="CDD" id="cd15481">
    <property type="entry name" value="SRP68-RBD"/>
    <property type="match status" value="1"/>
</dbReference>
<dbReference type="Pfam" id="PF16969">
    <property type="entry name" value="SRP68"/>
    <property type="match status" value="1"/>
</dbReference>
<sequence>MSKAGDQQSADMEVDLSAAAAEEKPVVRFSINGEQPSPHLVWRSGPVARFLDRSCLSLAVLELMREAQMQHGLRQSDYTRYRRYCSARLRRLYKSLKFLHGRGKYTRRNITESTVTDVRYLHIVFYMAERAWSHAMEKKTAGTNAQQRIYMLGRFRKAVKWASLFSQLCSLKGDSRTSLEAEAYASYMKGALFFEQDKNIEAAMINFKNTRAVYEELGKYGSIENQLLCRQHIEEVEPMIDFCSHKLGGSSLQAHELLDNANDLLKAKMEAVLSETRSQQAASMTEFNWLGRRFPITNAKTRVSILKAQQLEKDLTGPATESMAADKRLGIFDKIFSAYHDARSCIRNDLASAGSAENIRDDLNGLDKAVSAVLGLRTIERNQLLVSIAKSKFAKHRDEKNERITKPEELVRLYDLLIQNTTDLTDLVSSGRNKNEEENSFIHDYEIKGMAFRAERCFFLAKSYSSAGKRAEAYALFCHARTLTDSALQQLANSPDKALIQELKSLSDNCRSNSCIEHATSIMEEENVPSELSKGVSTMSLGDDKTKENKYLLDMLQSYESAIGEQNTKGPCRITQFPPPFQAVPCNPIVLDMAYNAIEFPSLENRMKKEKKGLLSRFWG</sequence>
<keyword evidence="9" id="KW-0539">Nucleus</keyword>
<evidence type="ECO:0000313" key="13">
    <source>
        <dbReference type="EMBL" id="KAF8772868.1"/>
    </source>
</evidence>
<evidence type="ECO:0000256" key="3">
    <source>
        <dbReference type="ARBA" id="ARBA00004604"/>
    </source>
</evidence>
<evidence type="ECO:0000256" key="5">
    <source>
        <dbReference type="ARBA" id="ARBA00022490"/>
    </source>
</evidence>
<evidence type="ECO:0000256" key="1">
    <source>
        <dbReference type="ARBA" id="ARBA00004240"/>
    </source>
</evidence>
<evidence type="ECO:0000256" key="11">
    <source>
        <dbReference type="ARBA" id="ARBA00029498"/>
    </source>
</evidence>
<keyword evidence="6" id="KW-0256">Endoplasmic reticulum</keyword>
<dbReference type="GO" id="GO:0006614">
    <property type="term" value="P:SRP-dependent cotranslational protein targeting to membrane"/>
    <property type="evidence" value="ECO:0007669"/>
    <property type="project" value="InterPro"/>
</dbReference>
<evidence type="ECO:0000256" key="10">
    <source>
        <dbReference type="ARBA" id="ARBA00023274"/>
    </source>
</evidence>
<evidence type="ECO:0000313" key="14">
    <source>
        <dbReference type="Proteomes" id="UP000636709"/>
    </source>
</evidence>
<dbReference type="GO" id="GO:0008312">
    <property type="term" value="F:7S RNA binding"/>
    <property type="evidence" value="ECO:0007669"/>
    <property type="project" value="InterPro"/>
</dbReference>
<dbReference type="AlphaFoldDB" id="A0A835FTH9"/>
<dbReference type="Gene3D" id="1.10.3450.40">
    <property type="entry name" value="Signal recognition particle, SRP68 subunit, RNA-binding domain"/>
    <property type="match status" value="1"/>
</dbReference>
<evidence type="ECO:0000256" key="7">
    <source>
        <dbReference type="ARBA" id="ARBA00022884"/>
    </source>
</evidence>
<dbReference type="GO" id="GO:0005730">
    <property type="term" value="C:nucleolus"/>
    <property type="evidence" value="ECO:0007669"/>
    <property type="project" value="UniProtKB-SubCell"/>
</dbReference>
<dbReference type="GO" id="GO:0030942">
    <property type="term" value="F:endoplasmic reticulum signal peptide binding"/>
    <property type="evidence" value="ECO:0007669"/>
    <property type="project" value="InterPro"/>
</dbReference>
<dbReference type="InterPro" id="IPR038253">
    <property type="entry name" value="SRP68_N_sf"/>
</dbReference>
<dbReference type="GO" id="GO:0005047">
    <property type="term" value="F:signal recognition particle binding"/>
    <property type="evidence" value="ECO:0007669"/>
    <property type="project" value="InterPro"/>
</dbReference>
<keyword evidence="10 12" id="KW-0687">Ribonucleoprotein</keyword>
<accession>A0A835FTH9</accession>
<keyword evidence="7 12" id="KW-0694">RNA-binding</keyword>
<reference evidence="13" key="1">
    <citation type="submission" date="2020-07" db="EMBL/GenBank/DDBJ databases">
        <title>Genome sequence and genetic diversity analysis of an under-domesticated orphan crop, white fonio (Digitaria exilis).</title>
        <authorList>
            <person name="Bennetzen J.L."/>
            <person name="Chen S."/>
            <person name="Ma X."/>
            <person name="Wang X."/>
            <person name="Yssel A.E.J."/>
            <person name="Chaluvadi S.R."/>
            <person name="Johnson M."/>
            <person name="Gangashetty P."/>
            <person name="Hamidou F."/>
            <person name="Sanogo M.D."/>
            <person name="Zwaenepoel A."/>
            <person name="Wallace J."/>
            <person name="Van De Peer Y."/>
            <person name="Van Deynze A."/>
        </authorList>
    </citation>
    <scope>NUCLEOTIDE SEQUENCE</scope>
    <source>
        <tissue evidence="13">Leaves</tissue>
    </source>
</reference>
<protein>
    <recommendedName>
        <fullName evidence="11 12">Signal recognition particle subunit SRP68</fullName>
        <shortName evidence="12">SRP68</shortName>
    </recommendedName>
</protein>
<proteinExistence type="inferred from homology"/>
<evidence type="ECO:0000256" key="6">
    <source>
        <dbReference type="ARBA" id="ARBA00022824"/>
    </source>
</evidence>
<gene>
    <name evidence="13" type="ORF">HU200_005258</name>
</gene>
<comment type="function">
    <text evidence="12">Component of the signal recognition particle (SRP) complex, a ribonucleoprotein complex that mediates the cotranslational targeting of secretory and membrane proteins to the endoplasmic reticulum (ER). The SRP complex interacts with the signal sequence in nascent secretory and membrane proteins and directs them to the membrane of the ER.</text>
</comment>
<dbReference type="PIRSF" id="PIRSF038995">
    <property type="entry name" value="SRP68"/>
    <property type="match status" value="1"/>
</dbReference>
<comment type="similarity">
    <text evidence="4 12">Belongs to the SRP68 family.</text>
</comment>
<dbReference type="EMBL" id="JACEFO010000353">
    <property type="protein sequence ID" value="KAF8772868.1"/>
    <property type="molecule type" value="Genomic_DNA"/>
</dbReference>
<dbReference type="GO" id="GO:0005783">
    <property type="term" value="C:endoplasmic reticulum"/>
    <property type="evidence" value="ECO:0007669"/>
    <property type="project" value="UniProtKB-SubCell"/>
</dbReference>
<comment type="caution">
    <text evidence="13">The sequence shown here is derived from an EMBL/GenBank/DDBJ whole genome shotgun (WGS) entry which is preliminary data.</text>
</comment>
<evidence type="ECO:0000256" key="12">
    <source>
        <dbReference type="PIRNR" id="PIRNR038995"/>
    </source>
</evidence>
<comment type="subcellular location">
    <subcellularLocation>
        <location evidence="2 12">Cytoplasm</location>
    </subcellularLocation>
    <subcellularLocation>
        <location evidence="1">Endoplasmic reticulum</location>
    </subcellularLocation>
    <subcellularLocation>
        <location evidence="3">Nucleus</location>
        <location evidence="3">Nucleolus</location>
    </subcellularLocation>
</comment>
<evidence type="ECO:0000256" key="8">
    <source>
        <dbReference type="ARBA" id="ARBA00023135"/>
    </source>
</evidence>
<dbReference type="InterPro" id="IPR026258">
    <property type="entry name" value="SRP68"/>
</dbReference>
<dbReference type="GO" id="GO:0005786">
    <property type="term" value="C:signal recognition particle, endoplasmic reticulum targeting"/>
    <property type="evidence" value="ECO:0007669"/>
    <property type="project" value="UniProtKB-KW"/>
</dbReference>
<name>A0A835FTH9_9POAL</name>
<dbReference type="FunFam" id="1.10.3450.40:FF:000001">
    <property type="entry name" value="Signal recognition particle subunit SRP68"/>
    <property type="match status" value="1"/>
</dbReference>
<keyword evidence="14" id="KW-1185">Reference proteome</keyword>
<organism evidence="13 14">
    <name type="scientific">Digitaria exilis</name>
    <dbReference type="NCBI Taxonomy" id="1010633"/>
    <lineage>
        <taxon>Eukaryota</taxon>
        <taxon>Viridiplantae</taxon>
        <taxon>Streptophyta</taxon>
        <taxon>Embryophyta</taxon>
        <taxon>Tracheophyta</taxon>
        <taxon>Spermatophyta</taxon>
        <taxon>Magnoliopsida</taxon>
        <taxon>Liliopsida</taxon>
        <taxon>Poales</taxon>
        <taxon>Poaceae</taxon>
        <taxon>PACMAD clade</taxon>
        <taxon>Panicoideae</taxon>
        <taxon>Panicodae</taxon>
        <taxon>Paniceae</taxon>
        <taxon>Anthephorinae</taxon>
        <taxon>Digitaria</taxon>
    </lineage>
</organism>
<dbReference type="InterPro" id="IPR034652">
    <property type="entry name" value="SRP68-RBD"/>
</dbReference>
<evidence type="ECO:0000256" key="9">
    <source>
        <dbReference type="ARBA" id="ARBA00023242"/>
    </source>
</evidence>
<dbReference type="PANTHER" id="PTHR12860:SF0">
    <property type="entry name" value="SIGNAL RECOGNITION PARTICLE SUBUNIT SRP68"/>
    <property type="match status" value="1"/>
</dbReference>